<keyword evidence="1" id="KW-0732">Signal</keyword>
<dbReference type="Gene3D" id="3.40.50.11390">
    <property type="match status" value="1"/>
</dbReference>
<dbReference type="EMBL" id="DSVL01000126">
    <property type="protein sequence ID" value="HFH28667.1"/>
    <property type="molecule type" value="Genomic_DNA"/>
</dbReference>
<gene>
    <name evidence="2" type="ORF">ENS59_04035</name>
</gene>
<evidence type="ECO:0000256" key="1">
    <source>
        <dbReference type="SAM" id="SignalP"/>
    </source>
</evidence>
<dbReference type="InterPro" id="IPR028082">
    <property type="entry name" value="Peripla_BP_I"/>
</dbReference>
<dbReference type="InterPro" id="IPR024258">
    <property type="entry name" value="DUF3798"/>
</dbReference>
<protein>
    <submittedName>
        <fullName evidence="2">DUF3798 domain-containing protein</fullName>
    </submittedName>
</protein>
<dbReference type="AlphaFoldDB" id="A0A7C3IIJ8"/>
<feature type="signal peptide" evidence="1">
    <location>
        <begin position="1"/>
        <end position="27"/>
    </location>
</feature>
<sequence>MKKMSKLTALFMALIFTLASASLFAQAKAKFHIGVVTGTVSQSEDDLRGAERLIKDYGSVKTGGMIQHITYPDDFMSQQETYISSVVALADDPLMKAIIVNQAIPGTTEAFKRVRAKRPDILLLAGEPHEDPLVIQSAADLALSADFVSRGYLIPWAAKQLGAKSFVHISFARHMSYESLGRRRAIMEEACKDLGIKFYFETAPDPTGDIGMPGAQQFMLEKVPQWIEKYGKDAAFFCTNDGETEPLLKQMLAYGGIFVEADLPSPLMGYPGALGLDLSKEAGDFPAILKKVESAVIAKGGAGRFGTWAFSYGYTLTAGLGEFAKNVIEGKAKKDSLKDVFAALGKFTPGAKWNGAYYVDMGTGVRAKNQVLIYMDTYIFGKGFLPTTAQTVPEKYYKIQMKKQ</sequence>
<feature type="chain" id="PRO_5028182023" evidence="1">
    <location>
        <begin position="28"/>
        <end position="404"/>
    </location>
</feature>
<proteinExistence type="predicted"/>
<accession>A0A7C3IIJ8</accession>
<dbReference type="SUPFAM" id="SSF53822">
    <property type="entry name" value="Periplasmic binding protein-like I"/>
    <property type="match status" value="1"/>
</dbReference>
<reference evidence="2" key="1">
    <citation type="journal article" date="2020" name="mSystems">
        <title>Genome- and Community-Level Interaction Insights into Carbon Utilization and Element Cycling Functions of Hydrothermarchaeota in Hydrothermal Sediment.</title>
        <authorList>
            <person name="Zhou Z."/>
            <person name="Liu Y."/>
            <person name="Xu W."/>
            <person name="Pan J."/>
            <person name="Luo Z.H."/>
            <person name="Li M."/>
        </authorList>
    </citation>
    <scope>NUCLEOTIDE SEQUENCE [LARGE SCALE GENOMIC DNA]</scope>
    <source>
        <strain evidence="2">SpSt-503</strain>
    </source>
</reference>
<name>A0A7C3IIJ8_9SPIR</name>
<dbReference type="Pfam" id="PF12683">
    <property type="entry name" value="DUF3798"/>
    <property type="match status" value="1"/>
</dbReference>
<comment type="caution">
    <text evidence="2">The sequence shown here is derived from an EMBL/GenBank/DDBJ whole genome shotgun (WGS) entry which is preliminary data.</text>
</comment>
<evidence type="ECO:0000313" key="2">
    <source>
        <dbReference type="EMBL" id="HFH28667.1"/>
    </source>
</evidence>
<organism evidence="2">
    <name type="scientific">Gracilinema caldarium</name>
    <dbReference type="NCBI Taxonomy" id="215591"/>
    <lineage>
        <taxon>Bacteria</taxon>
        <taxon>Pseudomonadati</taxon>
        <taxon>Spirochaetota</taxon>
        <taxon>Spirochaetia</taxon>
        <taxon>Spirochaetales</taxon>
        <taxon>Breznakiellaceae</taxon>
        <taxon>Gracilinema</taxon>
    </lineage>
</organism>